<sequence>MGSSGGSACRASTSRAKGGSNTHADAQYAATRDSSRKDNDTPNPGLDPQSALMPGREVRGRVYLPMVTTSGAQFDAARFYDLLHFVAKATEGKSAMESFPIDEQLA</sequence>
<evidence type="ECO:0000256" key="1">
    <source>
        <dbReference type="SAM" id="MobiDB-lite"/>
    </source>
</evidence>
<feature type="region of interest" description="Disordered" evidence="1">
    <location>
        <begin position="1"/>
        <end position="54"/>
    </location>
</feature>
<dbReference type="EMBL" id="UZAM01018501">
    <property type="protein sequence ID" value="VDP50923.1"/>
    <property type="molecule type" value="Genomic_DNA"/>
</dbReference>
<evidence type="ECO:0000313" key="4">
    <source>
        <dbReference type="WBParaSite" id="SBAD_0001310101-mRNA-1"/>
    </source>
</evidence>
<evidence type="ECO:0000313" key="3">
    <source>
        <dbReference type="Proteomes" id="UP000270296"/>
    </source>
</evidence>
<dbReference type="Proteomes" id="UP000270296">
    <property type="component" value="Unassembled WGS sequence"/>
</dbReference>
<proteinExistence type="predicted"/>
<dbReference type="WBParaSite" id="SBAD_0001310101-mRNA-1">
    <property type="protein sequence ID" value="SBAD_0001310101-mRNA-1"/>
    <property type="gene ID" value="SBAD_0001310101"/>
</dbReference>
<reference evidence="4" key="1">
    <citation type="submission" date="2016-06" db="UniProtKB">
        <authorList>
            <consortium name="WormBaseParasite"/>
        </authorList>
    </citation>
    <scope>IDENTIFICATION</scope>
</reference>
<organism evidence="4">
    <name type="scientific">Soboliphyme baturini</name>
    <dbReference type="NCBI Taxonomy" id="241478"/>
    <lineage>
        <taxon>Eukaryota</taxon>
        <taxon>Metazoa</taxon>
        <taxon>Ecdysozoa</taxon>
        <taxon>Nematoda</taxon>
        <taxon>Enoplea</taxon>
        <taxon>Dorylaimia</taxon>
        <taxon>Dioctophymatida</taxon>
        <taxon>Dioctophymatoidea</taxon>
        <taxon>Soboliphymatidae</taxon>
        <taxon>Soboliphyme</taxon>
    </lineage>
</organism>
<reference evidence="2 3" key="2">
    <citation type="submission" date="2018-11" db="EMBL/GenBank/DDBJ databases">
        <authorList>
            <consortium name="Pathogen Informatics"/>
        </authorList>
    </citation>
    <scope>NUCLEOTIDE SEQUENCE [LARGE SCALE GENOMIC DNA]</scope>
</reference>
<gene>
    <name evidence="2" type="ORF">SBAD_LOCUS12691</name>
</gene>
<keyword evidence="3" id="KW-1185">Reference proteome</keyword>
<feature type="compositionally biased region" description="Polar residues" evidence="1">
    <location>
        <begin position="10"/>
        <end position="24"/>
    </location>
</feature>
<evidence type="ECO:0000313" key="2">
    <source>
        <dbReference type="EMBL" id="VDP50923.1"/>
    </source>
</evidence>
<name>A0A183J9Z3_9BILA</name>
<protein>
    <submittedName>
        <fullName evidence="4">Lytic murein transglycosylase</fullName>
    </submittedName>
</protein>
<accession>A0A183J9Z3</accession>
<dbReference type="AlphaFoldDB" id="A0A183J9Z3"/>